<keyword evidence="2" id="KW-1185">Reference proteome</keyword>
<sequence>MGYYFTAVNETTSTTAKKVDSVLYILQETLANITSSIGLFLHQKLLNNPEILPEDNNIVFAHTIRVSLLDLATTILQLRMYTIHREMNLAGKQPHTSEPEAFDALVTAKNATRRTGLRIPFQRRQQFFFPHTFHQNFAPVIGIGDITENTDFGILRQSPYYSSKDQELTQRSAKTHKSRKDTLMYIGKLYRKAKSNVSSSSYKPLNAETSLRAQKQITSKMEYMDIISHFYRANNIELNAIKNLISNMKQTVISASNFKSNFFTDYSNTAWGIVAGPLIFLETLCADILRKYYYAFITKKIWGYDFTQISRDSRKCLEILPKNKYSTTSDLSTVNIKPSGSPSRPQGSRAKCLSTQLLIKSKFILLSILKPDNTSNQKGTSEENNADNYNSVLKDCNMALIFTGTVYPTTIASTSNHNDSKPKKQKVTLLEKQALVLHDMGD</sequence>
<dbReference type="EMBL" id="MBFR01000116">
    <property type="protein sequence ID" value="PVU93757.1"/>
    <property type="molecule type" value="Genomic_DNA"/>
</dbReference>
<dbReference type="Proteomes" id="UP000245383">
    <property type="component" value="Unassembled WGS sequence"/>
</dbReference>
<name>A0A2T9YN56_9FUNG</name>
<accession>A0A2T9YN56</accession>
<comment type="caution">
    <text evidence="1">The sequence shown here is derived from an EMBL/GenBank/DDBJ whole genome shotgun (WGS) entry which is preliminary data.</text>
</comment>
<evidence type="ECO:0000313" key="1">
    <source>
        <dbReference type="EMBL" id="PVU93757.1"/>
    </source>
</evidence>
<gene>
    <name evidence="1" type="ORF">BB561_003051</name>
</gene>
<organism evidence="1 2">
    <name type="scientific">Smittium simulii</name>
    <dbReference type="NCBI Taxonomy" id="133385"/>
    <lineage>
        <taxon>Eukaryota</taxon>
        <taxon>Fungi</taxon>
        <taxon>Fungi incertae sedis</taxon>
        <taxon>Zoopagomycota</taxon>
        <taxon>Kickxellomycotina</taxon>
        <taxon>Harpellomycetes</taxon>
        <taxon>Harpellales</taxon>
        <taxon>Legeriomycetaceae</taxon>
        <taxon>Smittium</taxon>
    </lineage>
</organism>
<reference evidence="1 2" key="1">
    <citation type="journal article" date="2018" name="MBio">
        <title>Comparative Genomics Reveals the Core Gene Toolbox for the Fungus-Insect Symbiosis.</title>
        <authorList>
            <person name="Wang Y."/>
            <person name="Stata M."/>
            <person name="Wang W."/>
            <person name="Stajich J.E."/>
            <person name="White M.M."/>
            <person name="Moncalvo J.M."/>
        </authorList>
    </citation>
    <scope>NUCLEOTIDE SEQUENCE [LARGE SCALE GENOMIC DNA]</scope>
    <source>
        <strain evidence="1 2">SWE-8-4</strain>
    </source>
</reference>
<protein>
    <submittedName>
        <fullName evidence="1">Uncharacterized protein</fullName>
    </submittedName>
</protein>
<dbReference type="AlphaFoldDB" id="A0A2T9YN56"/>
<evidence type="ECO:0000313" key="2">
    <source>
        <dbReference type="Proteomes" id="UP000245383"/>
    </source>
</evidence>
<proteinExistence type="predicted"/>